<evidence type="ECO:0000256" key="4">
    <source>
        <dbReference type="PROSITE-ProRule" id="PRU00409"/>
    </source>
</evidence>
<dbReference type="AlphaFoldDB" id="A0A8T5UZ96"/>
<evidence type="ECO:0000313" key="6">
    <source>
        <dbReference type="EMBL" id="MBZ2164735.1"/>
    </source>
</evidence>
<dbReference type="PANTHER" id="PTHR43055:SF1">
    <property type="entry name" value="FORMATE-DEPENDENT PHOSPHORIBOSYLGLYCINAMIDE FORMYLTRANSFERASE"/>
    <property type="match status" value="1"/>
</dbReference>
<dbReference type="InterPro" id="IPR011761">
    <property type="entry name" value="ATP-grasp"/>
</dbReference>
<dbReference type="GO" id="GO:0005829">
    <property type="term" value="C:cytosol"/>
    <property type="evidence" value="ECO:0007669"/>
    <property type="project" value="TreeGrafter"/>
</dbReference>
<accession>A0A8T5UZ96</accession>
<dbReference type="PIRSF" id="PIRSF016817">
    <property type="entry name" value="UCP016817_carboligase"/>
    <property type="match status" value="1"/>
</dbReference>
<feature type="domain" description="ATP-grasp" evidence="5">
    <location>
        <begin position="116"/>
        <end position="306"/>
    </location>
</feature>
<keyword evidence="1" id="KW-0436">Ligase</keyword>
<evidence type="ECO:0000256" key="3">
    <source>
        <dbReference type="ARBA" id="ARBA00022840"/>
    </source>
</evidence>
<dbReference type="InterPro" id="IPR016677">
    <property type="entry name" value="UCP016817_carboligase"/>
</dbReference>
<evidence type="ECO:0000313" key="7">
    <source>
        <dbReference type="Proteomes" id="UP000825933"/>
    </source>
</evidence>
<name>A0A8T5UZ96_9EURY</name>
<evidence type="ECO:0000256" key="1">
    <source>
        <dbReference type="ARBA" id="ARBA00022598"/>
    </source>
</evidence>
<reference evidence="7" key="1">
    <citation type="journal article" date="2022" name="Microbiol. Resour. Announc.">
        <title>Draft Genome Sequence of a Methanogenic Archaeon from West Spitsbergen Permafrost.</title>
        <authorList>
            <person name="Trubitsyn V."/>
            <person name="Rivkina E."/>
            <person name="Shcherbakova V."/>
        </authorList>
    </citation>
    <scope>NUCLEOTIDE SEQUENCE [LARGE SCALE GENOMIC DNA]</scope>
    <source>
        <strain evidence="7">VT</strain>
    </source>
</reference>
<dbReference type="RefSeq" id="WP_223790411.1">
    <property type="nucleotide sequence ID" value="NZ_JAIOUQ010000003.1"/>
</dbReference>
<keyword evidence="3 4" id="KW-0067">ATP-binding</keyword>
<dbReference type="Pfam" id="PF02655">
    <property type="entry name" value="ATP-grasp_3"/>
    <property type="match status" value="1"/>
</dbReference>
<comment type="caution">
    <text evidence="6">The sequence shown here is derived from an EMBL/GenBank/DDBJ whole genome shotgun (WGS) entry which is preliminary data.</text>
</comment>
<proteinExistence type="predicted"/>
<dbReference type="PANTHER" id="PTHR43055">
    <property type="entry name" value="FORMATE-DEPENDENT PHOSPHORIBOSYLGLYCINAMIDE FORMYLTRANSFERASE"/>
    <property type="match status" value="1"/>
</dbReference>
<keyword evidence="2 4" id="KW-0547">Nucleotide-binding</keyword>
<dbReference type="SUPFAM" id="SSF56059">
    <property type="entry name" value="Glutathione synthetase ATP-binding domain-like"/>
    <property type="match status" value="1"/>
</dbReference>
<keyword evidence="7" id="KW-1185">Reference proteome</keyword>
<protein>
    <submittedName>
        <fullName evidence="6">ATP-grasp domain-containing protein</fullName>
    </submittedName>
</protein>
<dbReference type="Proteomes" id="UP000825933">
    <property type="component" value="Unassembled WGS sequence"/>
</dbReference>
<sequence>MENVLVIGANTRPMACSLKNMRYNVYSVDYFGCQDINQCVTDKKSFLSQKPFNSCGYFSQQFDSQKLVNMAEEYIELVDFIVCCSGVSPLKFPKNKLIGNRDVTDIENKYKLYKRLSKKFEGIFELPETYLVTDLQEAIEIDAASNKNFLLKPLVGSGGLGIRNFDPTDQDVEIHDVVLQEIVEGDDISASVLSSGDETTTILTSQQLIGKSWLGQREIYGYCGNIAPYTEKFDANKNINMQKDFKEVAEDVVKDLKLIGSNGVDLKINNGNIYLIEVNPRPQGTFEVAELSLGINMAEAHIHACEGDLNNIPRPQKFATKMIIHAKYRSLVGNLDLKDLNDIPGSEVIIEKGEPVATVLTSGKLLENTIFSAKKIVSNVYQDLNPIS</sequence>
<dbReference type="PROSITE" id="PS50975">
    <property type="entry name" value="ATP_GRASP"/>
    <property type="match status" value="1"/>
</dbReference>
<dbReference type="Gene3D" id="3.30.470.20">
    <property type="entry name" value="ATP-grasp fold, B domain"/>
    <property type="match status" value="1"/>
</dbReference>
<evidence type="ECO:0000256" key="2">
    <source>
        <dbReference type="ARBA" id="ARBA00022741"/>
    </source>
</evidence>
<evidence type="ECO:0000259" key="5">
    <source>
        <dbReference type="PROSITE" id="PS50975"/>
    </source>
</evidence>
<dbReference type="GO" id="GO:0016874">
    <property type="term" value="F:ligase activity"/>
    <property type="evidence" value="ECO:0007669"/>
    <property type="project" value="UniProtKB-KW"/>
</dbReference>
<gene>
    <name evidence="6" type="ORF">K8N75_01535</name>
</gene>
<dbReference type="InterPro" id="IPR003806">
    <property type="entry name" value="ATP-grasp_PylC-type"/>
</dbReference>
<dbReference type="GO" id="GO:0046872">
    <property type="term" value="F:metal ion binding"/>
    <property type="evidence" value="ECO:0007669"/>
    <property type="project" value="InterPro"/>
</dbReference>
<dbReference type="EMBL" id="JAIOUQ010000003">
    <property type="protein sequence ID" value="MBZ2164735.1"/>
    <property type="molecule type" value="Genomic_DNA"/>
</dbReference>
<organism evidence="6 7">
    <name type="scientific">Methanobacterium spitsbergense</name>
    <dbReference type="NCBI Taxonomy" id="2874285"/>
    <lineage>
        <taxon>Archaea</taxon>
        <taxon>Methanobacteriati</taxon>
        <taxon>Methanobacteriota</taxon>
        <taxon>Methanomada group</taxon>
        <taxon>Methanobacteria</taxon>
        <taxon>Methanobacteriales</taxon>
        <taxon>Methanobacteriaceae</taxon>
        <taxon>Methanobacterium</taxon>
    </lineage>
</organism>
<dbReference type="GO" id="GO:0005524">
    <property type="term" value="F:ATP binding"/>
    <property type="evidence" value="ECO:0007669"/>
    <property type="project" value="UniProtKB-UniRule"/>
</dbReference>